<dbReference type="PRINTS" id="PR00117">
    <property type="entry name" value="BARNASE"/>
</dbReference>
<dbReference type="Pfam" id="PF00545">
    <property type="entry name" value="Ribonuclease"/>
    <property type="match status" value="1"/>
</dbReference>
<dbReference type="GO" id="GO:0005576">
    <property type="term" value="C:extracellular region"/>
    <property type="evidence" value="ECO:0007669"/>
    <property type="project" value="UniProtKB-SubCell"/>
</dbReference>
<evidence type="ECO:0000256" key="4">
    <source>
        <dbReference type="ARBA" id="ARBA00022525"/>
    </source>
</evidence>
<proteinExistence type="inferred from homology"/>
<dbReference type="GO" id="GO:0004521">
    <property type="term" value="F:RNA endonuclease activity"/>
    <property type="evidence" value="ECO:0007669"/>
    <property type="project" value="InterPro"/>
</dbReference>
<evidence type="ECO:0000256" key="3">
    <source>
        <dbReference type="ARBA" id="ARBA00022214"/>
    </source>
</evidence>
<name>A0A2I1JW67_9LACT</name>
<protein>
    <recommendedName>
        <fullName evidence="3">Ribonuclease</fullName>
    </recommendedName>
</protein>
<evidence type="ECO:0000256" key="6">
    <source>
        <dbReference type="ARBA" id="ARBA00022801"/>
    </source>
</evidence>
<dbReference type="SUPFAM" id="SSF53933">
    <property type="entry name" value="Microbial ribonucleases"/>
    <property type="match status" value="1"/>
</dbReference>
<evidence type="ECO:0000256" key="1">
    <source>
        <dbReference type="ARBA" id="ARBA00004613"/>
    </source>
</evidence>
<keyword evidence="5" id="KW-0540">Nuclease</keyword>
<evidence type="ECO:0000313" key="8">
    <source>
        <dbReference type="Proteomes" id="UP000234384"/>
    </source>
</evidence>
<comment type="similarity">
    <text evidence="2">Belongs to the ribonuclease N1/T1 family.</text>
</comment>
<dbReference type="InterPro" id="IPR016191">
    <property type="entry name" value="Ribonuclease/ribotoxin"/>
</dbReference>
<reference evidence="7 8" key="1">
    <citation type="submission" date="2017-12" db="EMBL/GenBank/DDBJ databases">
        <title>Phylogenetic diversity of female urinary microbiome.</title>
        <authorList>
            <person name="Thomas-White K."/>
            <person name="Wolfe A.J."/>
        </authorList>
    </citation>
    <scope>NUCLEOTIDE SEQUENCE [LARGE SCALE GENOMIC DNA]</scope>
    <source>
        <strain evidence="7 8">UMB0898</strain>
    </source>
</reference>
<evidence type="ECO:0000256" key="2">
    <source>
        <dbReference type="ARBA" id="ARBA00009006"/>
    </source>
</evidence>
<evidence type="ECO:0000256" key="5">
    <source>
        <dbReference type="ARBA" id="ARBA00022722"/>
    </source>
</evidence>
<comment type="caution">
    <text evidence="7">The sequence shown here is derived from an EMBL/GenBank/DDBJ whole genome shotgun (WGS) entry which is preliminary data.</text>
</comment>
<dbReference type="GO" id="GO:0016787">
    <property type="term" value="F:hydrolase activity"/>
    <property type="evidence" value="ECO:0007669"/>
    <property type="project" value="UniProtKB-KW"/>
</dbReference>
<keyword evidence="4" id="KW-0964">Secreted</keyword>
<dbReference type="GO" id="GO:0003723">
    <property type="term" value="F:RNA binding"/>
    <property type="evidence" value="ECO:0007669"/>
    <property type="project" value="InterPro"/>
</dbReference>
<organism evidence="7 8">
    <name type="scientific">Falseniella ignava</name>
    <dbReference type="NCBI Taxonomy" id="137730"/>
    <lineage>
        <taxon>Bacteria</taxon>
        <taxon>Bacillati</taxon>
        <taxon>Bacillota</taxon>
        <taxon>Bacilli</taxon>
        <taxon>Lactobacillales</taxon>
        <taxon>Aerococcaceae</taxon>
        <taxon>Falseniella</taxon>
    </lineage>
</organism>
<keyword evidence="6" id="KW-0378">Hydrolase</keyword>
<dbReference type="OrthoDB" id="9803442at2"/>
<dbReference type="Gene3D" id="3.10.450.30">
    <property type="entry name" value="Microbial ribonucleases"/>
    <property type="match status" value="1"/>
</dbReference>
<sequence length="152" mass="17485">MKSLKQLKRWVILIACLIIGSVALDLNPIAPPPSQGPSHSQSEQTLQQDAYYYERDDVAAYLNTYRTLPPNYITKKEADAMQWTTDDPIYVIGGDRFGNREGLLPKKSGRQYYEADLKSGYTHHRGPERLVYSDDGLIFYTPDHYDSFEQLY</sequence>
<dbReference type="EMBL" id="PKHE01000022">
    <property type="protein sequence ID" value="PKY87658.1"/>
    <property type="molecule type" value="Genomic_DNA"/>
</dbReference>
<dbReference type="InterPro" id="IPR001887">
    <property type="entry name" value="Barnase"/>
</dbReference>
<evidence type="ECO:0000313" key="7">
    <source>
        <dbReference type="EMBL" id="PKY87658.1"/>
    </source>
</evidence>
<dbReference type="Proteomes" id="UP000234384">
    <property type="component" value="Unassembled WGS sequence"/>
</dbReference>
<accession>A0A2I1JW67</accession>
<dbReference type="InterPro" id="IPR000026">
    <property type="entry name" value="N1-like"/>
</dbReference>
<gene>
    <name evidence="7" type="ORF">CYJ57_06845</name>
</gene>
<comment type="subcellular location">
    <subcellularLocation>
        <location evidence="1">Secreted</location>
    </subcellularLocation>
</comment>
<dbReference type="AlphaFoldDB" id="A0A2I1JW67"/>